<organism evidence="2 3">
    <name type="scientific">Thalassospira marina</name>
    <dbReference type="NCBI Taxonomy" id="2048283"/>
    <lineage>
        <taxon>Bacteria</taxon>
        <taxon>Pseudomonadati</taxon>
        <taxon>Pseudomonadota</taxon>
        <taxon>Alphaproteobacteria</taxon>
        <taxon>Rhodospirillales</taxon>
        <taxon>Thalassospiraceae</taxon>
        <taxon>Thalassospira</taxon>
    </lineage>
</organism>
<proteinExistence type="predicted"/>
<dbReference type="InterPro" id="IPR021354">
    <property type="entry name" value="DUF2975"/>
</dbReference>
<feature type="transmembrane region" description="Helical" evidence="1">
    <location>
        <begin position="155"/>
        <end position="175"/>
    </location>
</feature>
<evidence type="ECO:0008006" key="4">
    <source>
        <dbReference type="Google" id="ProtNLM"/>
    </source>
</evidence>
<accession>A0A2N3KXT3</accession>
<feature type="transmembrane region" description="Helical" evidence="1">
    <location>
        <begin position="108"/>
        <end position="135"/>
    </location>
</feature>
<evidence type="ECO:0000313" key="2">
    <source>
        <dbReference type="EMBL" id="PKR55317.1"/>
    </source>
</evidence>
<dbReference type="EMBL" id="NWTK01000002">
    <property type="protein sequence ID" value="PKR55317.1"/>
    <property type="molecule type" value="Genomic_DNA"/>
</dbReference>
<keyword evidence="1" id="KW-0812">Transmembrane</keyword>
<dbReference type="OrthoDB" id="7849390at2"/>
<comment type="caution">
    <text evidence="2">The sequence shown here is derived from an EMBL/GenBank/DDBJ whole genome shotgun (WGS) entry which is preliminary data.</text>
</comment>
<keyword evidence="1" id="KW-1133">Transmembrane helix</keyword>
<evidence type="ECO:0000313" key="3">
    <source>
        <dbReference type="Proteomes" id="UP000233597"/>
    </source>
</evidence>
<dbReference type="AlphaFoldDB" id="A0A2N3KXT3"/>
<dbReference type="RefSeq" id="WP_101264364.1">
    <property type="nucleotide sequence ID" value="NZ_NWTK01000002.1"/>
</dbReference>
<name>A0A2N3KXT3_9PROT</name>
<dbReference type="Proteomes" id="UP000233597">
    <property type="component" value="Unassembled WGS sequence"/>
</dbReference>
<evidence type="ECO:0000256" key="1">
    <source>
        <dbReference type="SAM" id="Phobius"/>
    </source>
</evidence>
<protein>
    <recommendedName>
        <fullName evidence="4">DUF2975 domain-containing protein</fullName>
    </recommendedName>
</protein>
<keyword evidence="1" id="KW-0472">Membrane</keyword>
<sequence length="183" mass="20039">MSQSAAKIRTVSLILSWLCLIAILCEMAFVPIIWLVPDLARDGISYSDSLMPIPVTDLLVLTGWQLPAVFITLMVPSVVLSFGLWHLRKMFLGFARNAIFEHGTIRHLKIFSIALLSQTLLAPLAGAVMSVLVTITRPEGERAISIGLSNIEATSLFLGGLLLIISWVLGEAVTLHDENRSFV</sequence>
<dbReference type="Pfam" id="PF11188">
    <property type="entry name" value="DUF2975"/>
    <property type="match status" value="1"/>
</dbReference>
<reference evidence="2 3" key="1">
    <citation type="submission" date="2017-09" db="EMBL/GenBank/DDBJ databases">
        <title>Biodiversity and function of Thalassospira species in the particle-attached aromatic-hydrocarbon-degrading consortia from the surface seawater of the South China Sea.</title>
        <authorList>
            <person name="Dong C."/>
            <person name="Liu R."/>
            <person name="Shao Z."/>
        </authorList>
    </citation>
    <scope>NUCLEOTIDE SEQUENCE [LARGE SCALE GENOMIC DNA]</scope>
    <source>
        <strain evidence="2 3">CSC1P2</strain>
    </source>
</reference>
<feature type="transmembrane region" description="Helical" evidence="1">
    <location>
        <begin position="64"/>
        <end position="87"/>
    </location>
</feature>
<feature type="transmembrane region" description="Helical" evidence="1">
    <location>
        <begin position="12"/>
        <end position="36"/>
    </location>
</feature>
<gene>
    <name evidence="2" type="ORF">COO20_03840</name>
</gene>